<dbReference type="RefSeq" id="WP_379792288.1">
    <property type="nucleotide sequence ID" value="NZ_JBHSQB010000009.1"/>
</dbReference>
<name>A0ABW1PQR7_9FLAO</name>
<evidence type="ECO:0000313" key="1">
    <source>
        <dbReference type="EMBL" id="MFC6097347.1"/>
    </source>
</evidence>
<evidence type="ECO:0000313" key="2">
    <source>
        <dbReference type="Proteomes" id="UP001596287"/>
    </source>
</evidence>
<gene>
    <name evidence="1" type="ORF">ACFPVY_11895</name>
</gene>
<protein>
    <submittedName>
        <fullName evidence="1">Uncharacterized protein</fullName>
    </submittedName>
</protein>
<dbReference type="EMBL" id="JBHSQB010000009">
    <property type="protein sequence ID" value="MFC6097347.1"/>
    <property type="molecule type" value="Genomic_DNA"/>
</dbReference>
<dbReference type="Proteomes" id="UP001596287">
    <property type="component" value="Unassembled WGS sequence"/>
</dbReference>
<accession>A0ABW1PQR7</accession>
<comment type="caution">
    <text evidence="1">The sequence shown here is derived from an EMBL/GenBank/DDBJ whole genome shotgun (WGS) entry which is preliminary data.</text>
</comment>
<keyword evidence="2" id="KW-1185">Reference proteome</keyword>
<organism evidence="1 2">
    <name type="scientific">Flavobacterium qiangtangense</name>
    <dbReference type="NCBI Taxonomy" id="1442595"/>
    <lineage>
        <taxon>Bacteria</taxon>
        <taxon>Pseudomonadati</taxon>
        <taxon>Bacteroidota</taxon>
        <taxon>Flavobacteriia</taxon>
        <taxon>Flavobacteriales</taxon>
        <taxon>Flavobacteriaceae</taxon>
        <taxon>Flavobacterium</taxon>
    </lineage>
</organism>
<proteinExistence type="predicted"/>
<reference evidence="2" key="1">
    <citation type="journal article" date="2019" name="Int. J. Syst. Evol. Microbiol.">
        <title>The Global Catalogue of Microorganisms (GCM) 10K type strain sequencing project: providing services to taxonomists for standard genome sequencing and annotation.</title>
        <authorList>
            <consortium name="The Broad Institute Genomics Platform"/>
            <consortium name="The Broad Institute Genome Sequencing Center for Infectious Disease"/>
            <person name="Wu L."/>
            <person name="Ma J."/>
        </authorList>
    </citation>
    <scope>NUCLEOTIDE SEQUENCE [LARGE SCALE GENOMIC DNA]</scope>
    <source>
        <strain evidence="2">CCUG 49679</strain>
    </source>
</reference>
<sequence>MLKYTFKKLESITNKLRVDVLVDEPYVFVGQIDSGNFDQSPQNIQMNIDALIAVQNGEKEEHIIANESGFLAIAGLEDKEQEIEEGLYIYDQFGDDSENPLYIIPTEEIIKLLQDFKNFVEENS</sequence>